<dbReference type="InterPro" id="IPR007433">
    <property type="entry name" value="DUF481"/>
</dbReference>
<proteinExistence type="predicted"/>
<dbReference type="KEGG" id="nja:NSJP_2871"/>
<name>A0A1W1I7L5_9BACT</name>
<dbReference type="RefSeq" id="WP_080887339.1">
    <property type="nucleotide sequence ID" value="NZ_LT828648.1"/>
</dbReference>
<sequence length="283" mass="31182">MDRYFRTMVYILALIILLSGYGSPVLAEETSPDAPFSDKLMIRGGWAYVFGATANASVAGPVLGLGAAVDFTNTLGGNSSTDAFRIDGLYRFNDRHAVGVSWYRVGLSGNKALTQDIQIGDNAVSAGATTQTGLSFNTYRLLYNYSFYRTDKAELAFSPGLYMMKTNFNFAAQGTINGVTRNTALVNEQITLPLPSVGLVANYDITKKLQFQSRFDFFYLSINSYSGSMFEFYGGLEYRLFKHFAMGAAYDRLIAGLRGDGDKGFTVNFSYNLAYVYATLYAF</sequence>
<gene>
    <name evidence="1" type="ORF">NSJP_2871</name>
</gene>
<keyword evidence="2" id="KW-1185">Reference proteome</keyword>
<evidence type="ECO:0000313" key="1">
    <source>
        <dbReference type="EMBL" id="SLM49038.1"/>
    </source>
</evidence>
<organism evidence="1 2">
    <name type="scientific">Nitrospira japonica</name>
    <dbReference type="NCBI Taxonomy" id="1325564"/>
    <lineage>
        <taxon>Bacteria</taxon>
        <taxon>Pseudomonadati</taxon>
        <taxon>Nitrospirota</taxon>
        <taxon>Nitrospiria</taxon>
        <taxon>Nitrospirales</taxon>
        <taxon>Nitrospiraceae</taxon>
        <taxon>Nitrospira</taxon>
    </lineage>
</organism>
<dbReference type="AlphaFoldDB" id="A0A1W1I7L5"/>
<dbReference type="OrthoDB" id="7056944at2"/>
<evidence type="ECO:0000313" key="2">
    <source>
        <dbReference type="Proteomes" id="UP000192042"/>
    </source>
</evidence>
<accession>A0A1W1I7L5</accession>
<dbReference type="STRING" id="1325564.NSJP_2871"/>
<dbReference type="EMBL" id="LT828648">
    <property type="protein sequence ID" value="SLM49038.1"/>
    <property type="molecule type" value="Genomic_DNA"/>
</dbReference>
<dbReference type="Proteomes" id="UP000192042">
    <property type="component" value="Chromosome I"/>
</dbReference>
<dbReference type="Pfam" id="PF04338">
    <property type="entry name" value="DUF481"/>
    <property type="match status" value="1"/>
</dbReference>
<protein>
    <recommendedName>
        <fullName evidence="3">Outer membrane protein beta-barrel domain-containing protein</fullName>
    </recommendedName>
</protein>
<reference evidence="1 2" key="1">
    <citation type="submission" date="2017-03" db="EMBL/GenBank/DDBJ databases">
        <authorList>
            <person name="Afonso C.L."/>
            <person name="Miller P.J."/>
            <person name="Scott M.A."/>
            <person name="Spackman E."/>
            <person name="Goraichik I."/>
            <person name="Dimitrov K.M."/>
            <person name="Suarez D.L."/>
            <person name="Swayne D.E."/>
        </authorList>
    </citation>
    <scope>NUCLEOTIDE SEQUENCE [LARGE SCALE GENOMIC DNA]</scope>
    <source>
        <strain evidence="1">Genome sequencing of Nitrospira japonica strain NJ11</strain>
    </source>
</reference>
<evidence type="ECO:0008006" key="3">
    <source>
        <dbReference type="Google" id="ProtNLM"/>
    </source>
</evidence>